<dbReference type="OrthoDB" id="7299295at2"/>
<name>A0A5C6FE49_9BACT</name>
<gene>
    <name evidence="1" type="ORF">Poly59_07500</name>
</gene>
<dbReference type="Proteomes" id="UP000317977">
    <property type="component" value="Unassembled WGS sequence"/>
</dbReference>
<comment type="caution">
    <text evidence="1">The sequence shown here is derived from an EMBL/GenBank/DDBJ whole genome shotgun (WGS) entry which is preliminary data.</text>
</comment>
<keyword evidence="2" id="KW-1185">Reference proteome</keyword>
<dbReference type="RefSeq" id="WP_146532666.1">
    <property type="nucleotide sequence ID" value="NZ_SJPX01000001.1"/>
</dbReference>
<evidence type="ECO:0008006" key="3">
    <source>
        <dbReference type="Google" id="ProtNLM"/>
    </source>
</evidence>
<evidence type="ECO:0000313" key="1">
    <source>
        <dbReference type="EMBL" id="TWU57841.1"/>
    </source>
</evidence>
<evidence type="ECO:0000313" key="2">
    <source>
        <dbReference type="Proteomes" id="UP000317977"/>
    </source>
</evidence>
<proteinExistence type="predicted"/>
<dbReference type="EMBL" id="SJPX01000001">
    <property type="protein sequence ID" value="TWU57841.1"/>
    <property type="molecule type" value="Genomic_DNA"/>
</dbReference>
<sequence>MSMPIIFVHSGKAEHLYIATRQARISNPDADVVLIGDSSNQRLKWPTQHYQIDDYNQDIRQFQAHYRHRSPNPPSFEMFCFERWFVVAKWMREHHVDKAWVCDSDLMIFSDLKSIAKKFASFDLGISFISGHSLMINRLDCLDGFCDFINRMYADPDQQQKFDDLFANSPSIWDRSISDMTALTHYTRTIPDRVIDLATIQDSSVFDFHIRHLDGFAGKKSKQIDWRDSKPFGVHPDHTDPIRFHTLHFQGRAKQSMHAYASNPDLDVWTSWLRRRTTTRLAKLKKYLPSACRKVA</sequence>
<reference evidence="1 2" key="1">
    <citation type="submission" date="2019-02" db="EMBL/GenBank/DDBJ databases">
        <title>Deep-cultivation of Planctomycetes and their phenomic and genomic characterization uncovers novel biology.</title>
        <authorList>
            <person name="Wiegand S."/>
            <person name="Jogler M."/>
            <person name="Boedeker C."/>
            <person name="Pinto D."/>
            <person name="Vollmers J."/>
            <person name="Rivas-Marin E."/>
            <person name="Kohn T."/>
            <person name="Peeters S.H."/>
            <person name="Heuer A."/>
            <person name="Rast P."/>
            <person name="Oberbeckmann S."/>
            <person name="Bunk B."/>
            <person name="Jeske O."/>
            <person name="Meyerdierks A."/>
            <person name="Storesund J.E."/>
            <person name="Kallscheuer N."/>
            <person name="Luecker S."/>
            <person name="Lage O.M."/>
            <person name="Pohl T."/>
            <person name="Merkel B.J."/>
            <person name="Hornburger P."/>
            <person name="Mueller R.-W."/>
            <person name="Bruemmer F."/>
            <person name="Labrenz M."/>
            <person name="Spormann A.M."/>
            <person name="Op Den Camp H."/>
            <person name="Overmann J."/>
            <person name="Amann R."/>
            <person name="Jetten M.S.M."/>
            <person name="Mascher T."/>
            <person name="Medema M.H."/>
            <person name="Devos D.P."/>
            <person name="Kaster A.-K."/>
            <person name="Ovreas L."/>
            <person name="Rohde M."/>
            <person name="Galperin M.Y."/>
            <person name="Jogler C."/>
        </authorList>
    </citation>
    <scope>NUCLEOTIDE SEQUENCE [LARGE SCALE GENOMIC DNA]</scope>
    <source>
        <strain evidence="1 2">Poly59</strain>
    </source>
</reference>
<dbReference type="AlphaFoldDB" id="A0A5C6FE49"/>
<protein>
    <recommendedName>
        <fullName evidence="3">Nucleotide-diphospho-sugar transferase</fullName>
    </recommendedName>
</protein>
<organism evidence="1 2">
    <name type="scientific">Rubripirellula reticaptiva</name>
    <dbReference type="NCBI Taxonomy" id="2528013"/>
    <lineage>
        <taxon>Bacteria</taxon>
        <taxon>Pseudomonadati</taxon>
        <taxon>Planctomycetota</taxon>
        <taxon>Planctomycetia</taxon>
        <taxon>Pirellulales</taxon>
        <taxon>Pirellulaceae</taxon>
        <taxon>Rubripirellula</taxon>
    </lineage>
</organism>
<accession>A0A5C6FE49</accession>